<sequence>MASVFLQFHPFLSVPTKRTLPHAKFFFPLRAEVGKVKTKQIALKWSAFLRRPVVEPPSLEEREAEEEEEIEEEEEEIEEEVRQTDVRGRRGRKQELVQWEDMILEDTVPLVGFVRMILHSGKYENGDRLTPEHETAILDKLLPFHPEYEKKIGCGVDYIKVGLHPQFDKSRCLFIVRKDGEVEDFSFWKCIKGLIRQKYPLYADYFMHKHFHKKRD</sequence>
<feature type="region of interest" description="Disordered" evidence="5">
    <location>
        <begin position="58"/>
        <end position="84"/>
    </location>
</feature>
<name>A0AAD5ZM95_9POAL</name>
<dbReference type="GO" id="GO:0009507">
    <property type="term" value="C:chloroplast"/>
    <property type="evidence" value="ECO:0007669"/>
    <property type="project" value="UniProtKB-SubCell"/>
</dbReference>
<evidence type="ECO:0008006" key="8">
    <source>
        <dbReference type="Google" id="ProtNLM"/>
    </source>
</evidence>
<keyword evidence="7" id="KW-1185">Reference proteome</keyword>
<dbReference type="PANTHER" id="PTHR33415:SF15">
    <property type="entry name" value="PROTEIN DCL HOMOLOG, CHLOROPLASTIC"/>
    <property type="match status" value="1"/>
</dbReference>
<dbReference type="EMBL" id="JAMRDG010000001">
    <property type="protein sequence ID" value="KAJ3700244.1"/>
    <property type="molecule type" value="Genomic_DNA"/>
</dbReference>
<evidence type="ECO:0000256" key="5">
    <source>
        <dbReference type="SAM" id="MobiDB-lite"/>
    </source>
</evidence>
<evidence type="ECO:0000256" key="3">
    <source>
        <dbReference type="ARBA" id="ARBA00022640"/>
    </source>
</evidence>
<comment type="caution">
    <text evidence="6">The sequence shown here is derived from an EMBL/GenBank/DDBJ whole genome shotgun (WGS) entry which is preliminary data.</text>
</comment>
<dbReference type="PANTHER" id="PTHR33415">
    <property type="entry name" value="PROTEIN EMBRYO DEFECTIVE 514"/>
    <property type="match status" value="1"/>
</dbReference>
<organism evidence="6 7">
    <name type="scientific">Rhynchospora tenuis</name>
    <dbReference type="NCBI Taxonomy" id="198213"/>
    <lineage>
        <taxon>Eukaryota</taxon>
        <taxon>Viridiplantae</taxon>
        <taxon>Streptophyta</taxon>
        <taxon>Embryophyta</taxon>
        <taxon>Tracheophyta</taxon>
        <taxon>Spermatophyta</taxon>
        <taxon>Magnoliopsida</taxon>
        <taxon>Liliopsida</taxon>
        <taxon>Poales</taxon>
        <taxon>Cyperaceae</taxon>
        <taxon>Cyperoideae</taxon>
        <taxon>Rhynchosporeae</taxon>
        <taxon>Rhynchospora</taxon>
    </lineage>
</organism>
<keyword evidence="2" id="KW-0150">Chloroplast</keyword>
<dbReference type="Proteomes" id="UP001210211">
    <property type="component" value="Unassembled WGS sequence"/>
</dbReference>
<evidence type="ECO:0000256" key="1">
    <source>
        <dbReference type="ARBA" id="ARBA00004229"/>
    </source>
</evidence>
<keyword evidence="3" id="KW-0934">Plastid</keyword>
<dbReference type="FunFam" id="3.10.450.40:FF:000008">
    <property type="entry name" value="Protein DCL, chloroplastic"/>
    <property type="match status" value="1"/>
</dbReference>
<evidence type="ECO:0000256" key="4">
    <source>
        <dbReference type="ARBA" id="ARBA00022946"/>
    </source>
</evidence>
<reference evidence="6 7" key="1">
    <citation type="journal article" date="2022" name="Cell">
        <title>Repeat-based holocentromeres influence genome architecture and karyotype evolution.</title>
        <authorList>
            <person name="Hofstatter P.G."/>
            <person name="Thangavel G."/>
            <person name="Lux T."/>
            <person name="Neumann P."/>
            <person name="Vondrak T."/>
            <person name="Novak P."/>
            <person name="Zhang M."/>
            <person name="Costa L."/>
            <person name="Castellani M."/>
            <person name="Scott A."/>
            <person name="Toegelov H."/>
            <person name="Fuchs J."/>
            <person name="Mata-Sucre Y."/>
            <person name="Dias Y."/>
            <person name="Vanzela A.L.L."/>
            <person name="Huettel B."/>
            <person name="Almeida C.C.S."/>
            <person name="Simkova H."/>
            <person name="Souza G."/>
            <person name="Pedrosa-Harand A."/>
            <person name="Macas J."/>
            <person name="Mayer K.F.X."/>
            <person name="Houben A."/>
            <person name="Marques A."/>
        </authorList>
    </citation>
    <scope>NUCLEOTIDE SEQUENCE [LARGE SCALE GENOMIC DNA]</scope>
    <source>
        <strain evidence="6">RhyTen1mFocal</strain>
    </source>
</reference>
<comment type="subcellular location">
    <subcellularLocation>
        <location evidence="1">Plastid</location>
        <location evidence="1">Chloroplast</location>
    </subcellularLocation>
</comment>
<feature type="compositionally biased region" description="Acidic residues" evidence="5">
    <location>
        <begin position="62"/>
        <end position="79"/>
    </location>
</feature>
<dbReference type="AlphaFoldDB" id="A0AAD5ZM95"/>
<evidence type="ECO:0000313" key="7">
    <source>
        <dbReference type="Proteomes" id="UP001210211"/>
    </source>
</evidence>
<protein>
    <recommendedName>
        <fullName evidence="8">Protein DCL, chloroplastic</fullName>
    </recommendedName>
</protein>
<dbReference type="InterPro" id="IPR044673">
    <property type="entry name" value="DCL-like"/>
</dbReference>
<keyword evidence="4" id="KW-0809">Transit peptide</keyword>
<dbReference type="GO" id="GO:0009658">
    <property type="term" value="P:chloroplast organization"/>
    <property type="evidence" value="ECO:0007669"/>
    <property type="project" value="TreeGrafter"/>
</dbReference>
<accession>A0AAD5ZM95</accession>
<evidence type="ECO:0000313" key="6">
    <source>
        <dbReference type="EMBL" id="KAJ3700244.1"/>
    </source>
</evidence>
<dbReference type="Pfam" id="PF11523">
    <property type="entry name" value="DUF3223"/>
    <property type="match status" value="1"/>
</dbReference>
<proteinExistence type="predicted"/>
<dbReference type="GO" id="GO:1901259">
    <property type="term" value="P:chloroplast rRNA processing"/>
    <property type="evidence" value="ECO:0007669"/>
    <property type="project" value="UniProtKB-ARBA"/>
</dbReference>
<dbReference type="Gene3D" id="3.10.450.40">
    <property type="match status" value="1"/>
</dbReference>
<evidence type="ECO:0000256" key="2">
    <source>
        <dbReference type="ARBA" id="ARBA00022528"/>
    </source>
</evidence>
<gene>
    <name evidence="6" type="ORF">LUZ61_003949</name>
</gene>